<evidence type="ECO:0000313" key="2">
    <source>
        <dbReference type="Proteomes" id="UP001151760"/>
    </source>
</evidence>
<proteinExistence type="predicted"/>
<sequence length="620" mass="71072">MSEKAKDPEAVEKKISHKPIDYEKLNRLFDDFWKRFTLQQELSAEQAFWHRISNPTIESSYTPPVKMEVPSELPKVSLVNASLKKLKLHLAQLDSVVKKRITPNACIEGEWGFEHTKASSADKQCLEIAKKEILLENDRLLHQIVSQDVLLTVMNSMSLNASIQLNQEIFQKDESCHNQNALEIPEYFEMNDLKAQLQDKDTTICKLKEIMKSMREKSKEENINYDFCEIQTKNVELEHSVAKLLYENERLCKEINHVKQVFKDQFDSINQTRVSTKEQCDSLIDKLNLKSAQNEDLKAQIQDKDFVITSLKNDLRKLKGKESVVSATHIPFVTTIVPGMFKLDLDPLAPKLLQNREAHIAYLKNTQEQAYIIRGIVEQAKAKQPLDNEKPDLSYLHVFGALCYPTNDSETLGKLQAKAGYRAILPLVMKPKKESLFTFRTRASLKCNPCNTPVQDSSQNPTPSAWCVPPSRKEWDLVFQPVFDEFFCPPDSVAFPVPVVEAPALVESTGSLPQTLVDQNVSTYGCKNAFLNGNFRREEVYVSQMDGFVDQDNLSIMYHFIKEQVENGVVELYFVSTEYQLADIFSKALRSRRIKFLIDKLEMRSFTPKTLKQLADEAKE</sequence>
<gene>
    <name evidence="1" type="ORF">Tco_0878485</name>
</gene>
<name>A0ABQ5C3W6_9ASTR</name>
<organism evidence="1 2">
    <name type="scientific">Tanacetum coccineum</name>
    <dbReference type="NCBI Taxonomy" id="301880"/>
    <lineage>
        <taxon>Eukaryota</taxon>
        <taxon>Viridiplantae</taxon>
        <taxon>Streptophyta</taxon>
        <taxon>Embryophyta</taxon>
        <taxon>Tracheophyta</taxon>
        <taxon>Spermatophyta</taxon>
        <taxon>Magnoliopsida</taxon>
        <taxon>eudicotyledons</taxon>
        <taxon>Gunneridae</taxon>
        <taxon>Pentapetalae</taxon>
        <taxon>asterids</taxon>
        <taxon>campanulids</taxon>
        <taxon>Asterales</taxon>
        <taxon>Asteraceae</taxon>
        <taxon>Asteroideae</taxon>
        <taxon>Anthemideae</taxon>
        <taxon>Anthemidinae</taxon>
        <taxon>Tanacetum</taxon>
    </lineage>
</organism>
<comment type="caution">
    <text evidence="1">The sequence shown here is derived from an EMBL/GenBank/DDBJ whole genome shotgun (WGS) entry which is preliminary data.</text>
</comment>
<reference evidence="1" key="1">
    <citation type="journal article" date="2022" name="Int. J. Mol. Sci.">
        <title>Draft Genome of Tanacetum Coccineum: Genomic Comparison of Closely Related Tanacetum-Family Plants.</title>
        <authorList>
            <person name="Yamashiro T."/>
            <person name="Shiraishi A."/>
            <person name="Nakayama K."/>
            <person name="Satake H."/>
        </authorList>
    </citation>
    <scope>NUCLEOTIDE SEQUENCE</scope>
</reference>
<keyword evidence="2" id="KW-1185">Reference proteome</keyword>
<dbReference type="EMBL" id="BQNB010013745">
    <property type="protein sequence ID" value="GJT19779.1"/>
    <property type="molecule type" value="Genomic_DNA"/>
</dbReference>
<protein>
    <recommendedName>
        <fullName evidence="3">Retrovirus-related Pol polyprotein from transposon TNT 1-94</fullName>
    </recommendedName>
</protein>
<evidence type="ECO:0008006" key="3">
    <source>
        <dbReference type="Google" id="ProtNLM"/>
    </source>
</evidence>
<dbReference type="Proteomes" id="UP001151760">
    <property type="component" value="Unassembled WGS sequence"/>
</dbReference>
<evidence type="ECO:0000313" key="1">
    <source>
        <dbReference type="EMBL" id="GJT19779.1"/>
    </source>
</evidence>
<reference evidence="1" key="2">
    <citation type="submission" date="2022-01" db="EMBL/GenBank/DDBJ databases">
        <authorList>
            <person name="Yamashiro T."/>
            <person name="Shiraishi A."/>
            <person name="Satake H."/>
            <person name="Nakayama K."/>
        </authorList>
    </citation>
    <scope>NUCLEOTIDE SEQUENCE</scope>
</reference>
<accession>A0ABQ5C3W6</accession>